<evidence type="ECO:0000313" key="8">
    <source>
        <dbReference type="Proteomes" id="UP001499967"/>
    </source>
</evidence>
<evidence type="ECO:0000313" key="7">
    <source>
        <dbReference type="EMBL" id="GAA0931435.1"/>
    </source>
</evidence>
<evidence type="ECO:0000256" key="1">
    <source>
        <dbReference type="ARBA" id="ARBA00004651"/>
    </source>
</evidence>
<keyword evidence="8" id="KW-1185">Reference proteome</keyword>
<evidence type="ECO:0000256" key="3">
    <source>
        <dbReference type="ARBA" id="ARBA00022989"/>
    </source>
</evidence>
<evidence type="ECO:0000259" key="6">
    <source>
        <dbReference type="PROSITE" id="PS50850"/>
    </source>
</evidence>
<organism evidence="7 8">
    <name type="scientific">Pseudonocardia zijingensis</name>
    <dbReference type="NCBI Taxonomy" id="153376"/>
    <lineage>
        <taxon>Bacteria</taxon>
        <taxon>Bacillati</taxon>
        <taxon>Actinomycetota</taxon>
        <taxon>Actinomycetes</taxon>
        <taxon>Pseudonocardiales</taxon>
        <taxon>Pseudonocardiaceae</taxon>
        <taxon>Pseudonocardia</taxon>
    </lineage>
</organism>
<comment type="caution">
    <text evidence="7">The sequence shown here is derived from an EMBL/GenBank/DDBJ whole genome shotgun (WGS) entry which is preliminary data.</text>
</comment>
<feature type="transmembrane region" description="Helical" evidence="5">
    <location>
        <begin position="20"/>
        <end position="38"/>
    </location>
</feature>
<sequence length="410" mass="41977">MAMTPGNLVEPSQRVSVGWVVRFSLAWIGLYAGLFGPLQVLLPQQVEALAPADKEATLALVLAAGAVCTLVANPLFGALSDRTRSRFGRRRPWIAVGFGAGAVAIALLAAAPAVPFVVLGWCAVQVLLNAPLAALSAAVPDEVPAAQRGTAAGYLGLAFIVGVGTGTGLAVLGGSTEVGYVLCALAALGFSLPFVLVGPPDRHPAAPARGWGEFLRGFWINPVRHPDFGWGFLTRFLVNLGNAVVLLYLFFFLDDVVGLADPAAGVLALTAIYSAAMLGSVVVAGTCSDRLGRRRVFVTGGALVMAGAAVLISVWPTWPGAIAAAVALGIGFGTYSAVDFALLTQLLPTADDRGKDLGVLNVASSLPQVLAPAIAAPVVTAVGGYSALYLVAAAVETAGAVLVYRIRSVR</sequence>
<proteinExistence type="predicted"/>
<dbReference type="Pfam" id="PF07690">
    <property type="entry name" value="MFS_1"/>
    <property type="match status" value="1"/>
</dbReference>
<dbReference type="Gene3D" id="1.20.1250.20">
    <property type="entry name" value="MFS general substrate transporter like domains"/>
    <property type="match status" value="2"/>
</dbReference>
<feature type="transmembrane region" description="Helical" evidence="5">
    <location>
        <begin position="92"/>
        <end position="112"/>
    </location>
</feature>
<dbReference type="PANTHER" id="PTHR23528">
    <property type="match status" value="1"/>
</dbReference>
<feature type="transmembrane region" description="Helical" evidence="5">
    <location>
        <begin position="178"/>
        <end position="197"/>
    </location>
</feature>
<dbReference type="EMBL" id="BAAAHP010000055">
    <property type="protein sequence ID" value="GAA0931435.1"/>
    <property type="molecule type" value="Genomic_DNA"/>
</dbReference>
<dbReference type="PROSITE" id="PS50850">
    <property type="entry name" value="MFS"/>
    <property type="match status" value="1"/>
</dbReference>
<feature type="domain" description="Major facilitator superfamily (MFS) profile" evidence="6">
    <location>
        <begin position="227"/>
        <end position="410"/>
    </location>
</feature>
<feature type="transmembrane region" description="Helical" evidence="5">
    <location>
        <begin position="263"/>
        <end position="284"/>
    </location>
</feature>
<keyword evidence="4 5" id="KW-0472">Membrane</keyword>
<accession>A0ABP4A5T4</accession>
<dbReference type="SUPFAM" id="SSF103473">
    <property type="entry name" value="MFS general substrate transporter"/>
    <property type="match status" value="1"/>
</dbReference>
<protein>
    <submittedName>
        <fullName evidence="7">MFS transporter</fullName>
    </submittedName>
</protein>
<feature type="transmembrane region" description="Helical" evidence="5">
    <location>
        <begin position="359"/>
        <end position="379"/>
    </location>
</feature>
<dbReference type="PANTHER" id="PTHR23528:SF1">
    <property type="entry name" value="MAJOR FACILITATOR SUPERFAMILY (MFS) PROFILE DOMAIN-CONTAINING PROTEIN"/>
    <property type="match status" value="1"/>
</dbReference>
<evidence type="ECO:0000256" key="4">
    <source>
        <dbReference type="ARBA" id="ARBA00023136"/>
    </source>
</evidence>
<dbReference type="PROSITE" id="PS00216">
    <property type="entry name" value="SUGAR_TRANSPORT_1"/>
    <property type="match status" value="1"/>
</dbReference>
<feature type="transmembrane region" description="Helical" evidence="5">
    <location>
        <begin position="321"/>
        <end position="347"/>
    </location>
</feature>
<dbReference type="InterPro" id="IPR020846">
    <property type="entry name" value="MFS_dom"/>
</dbReference>
<name>A0ABP4A5T4_9PSEU</name>
<dbReference type="Proteomes" id="UP001499967">
    <property type="component" value="Unassembled WGS sequence"/>
</dbReference>
<keyword evidence="3 5" id="KW-1133">Transmembrane helix</keyword>
<feature type="transmembrane region" description="Helical" evidence="5">
    <location>
        <begin position="58"/>
        <end position="80"/>
    </location>
</feature>
<feature type="transmembrane region" description="Helical" evidence="5">
    <location>
        <begin position="296"/>
        <end position="315"/>
    </location>
</feature>
<feature type="transmembrane region" description="Helical" evidence="5">
    <location>
        <begin position="232"/>
        <end position="251"/>
    </location>
</feature>
<feature type="transmembrane region" description="Helical" evidence="5">
    <location>
        <begin position="385"/>
        <end position="404"/>
    </location>
</feature>
<gene>
    <name evidence="7" type="ORF">GCM10009559_19530</name>
</gene>
<reference evidence="8" key="1">
    <citation type="journal article" date="2019" name="Int. J. Syst. Evol. Microbiol.">
        <title>The Global Catalogue of Microorganisms (GCM) 10K type strain sequencing project: providing services to taxonomists for standard genome sequencing and annotation.</title>
        <authorList>
            <consortium name="The Broad Institute Genomics Platform"/>
            <consortium name="The Broad Institute Genome Sequencing Center for Infectious Disease"/>
            <person name="Wu L."/>
            <person name="Ma J."/>
        </authorList>
    </citation>
    <scope>NUCLEOTIDE SEQUENCE [LARGE SCALE GENOMIC DNA]</scope>
    <source>
        <strain evidence="8">JCM 11117</strain>
    </source>
</reference>
<feature type="transmembrane region" description="Helical" evidence="5">
    <location>
        <begin position="151"/>
        <end position="172"/>
    </location>
</feature>
<evidence type="ECO:0000256" key="5">
    <source>
        <dbReference type="SAM" id="Phobius"/>
    </source>
</evidence>
<dbReference type="InterPro" id="IPR011701">
    <property type="entry name" value="MFS"/>
</dbReference>
<dbReference type="InterPro" id="IPR036259">
    <property type="entry name" value="MFS_trans_sf"/>
</dbReference>
<feature type="transmembrane region" description="Helical" evidence="5">
    <location>
        <begin position="118"/>
        <end position="139"/>
    </location>
</feature>
<evidence type="ECO:0000256" key="2">
    <source>
        <dbReference type="ARBA" id="ARBA00022692"/>
    </source>
</evidence>
<keyword evidence="2 5" id="KW-0812">Transmembrane</keyword>
<dbReference type="InterPro" id="IPR005829">
    <property type="entry name" value="Sugar_transporter_CS"/>
</dbReference>
<comment type="subcellular location">
    <subcellularLocation>
        <location evidence="1">Cell membrane</location>
        <topology evidence="1">Multi-pass membrane protein</topology>
    </subcellularLocation>
</comment>